<keyword evidence="3" id="KW-0309">Germination</keyword>
<dbReference type="InterPro" id="IPR038501">
    <property type="entry name" value="Spore_GerAC_C_sf"/>
</dbReference>
<comment type="similarity">
    <text evidence="2">Belongs to the GerABKC lipoprotein family.</text>
</comment>
<dbReference type="PANTHER" id="PTHR35789:SF1">
    <property type="entry name" value="SPORE GERMINATION PROTEIN B3"/>
    <property type="match status" value="1"/>
</dbReference>
<keyword evidence="8" id="KW-1133">Transmembrane helix</keyword>
<evidence type="ECO:0000256" key="1">
    <source>
        <dbReference type="ARBA" id="ARBA00004635"/>
    </source>
</evidence>
<evidence type="ECO:0000256" key="3">
    <source>
        <dbReference type="ARBA" id="ARBA00022544"/>
    </source>
</evidence>
<dbReference type="Pfam" id="PF05504">
    <property type="entry name" value="Spore_GerAC"/>
    <property type="match status" value="1"/>
</dbReference>
<sequence length="357" mass="40154">MAALKYIVFFVFVAVSLMLNLNMPKKIIDHIQMVTVAGYDTAEEDKLQGTVVTPDYTQPDQVDDVVYTDTAGTVYENRVKLNAKSTERLLNGKLQAVLYNQDLAEQGIIDFIEFLTRDPSIGGDVYLAVTEGPTRDIINAVQTNKGMGIFFKDLFEHNIEHGNLPQINLKEFVSGWKSATRDPFLPLLTVSNGVPELTSIAFFDDNQMVDTLPVERAIIFKMLYEEINDGQYQYKSSDYYISVENLETAKDVSVENSGGSTAVTINLQLRGSIREFTGTQVLDKLANVESDIEKDITQNAEKLISRFQELAIDPLNIEGDVKASNRHHDKEQFKDVYEDMPINVKTDVKLTESGTRR</sequence>
<comment type="caution">
    <text evidence="11">The sequence shown here is derived from an EMBL/GenBank/DDBJ whole genome shotgun (WGS) entry which is preliminary data.</text>
</comment>
<dbReference type="InterPro" id="IPR057336">
    <property type="entry name" value="GerAC_N"/>
</dbReference>
<gene>
    <name evidence="11" type="ORF">ACFQ4A_17410</name>
</gene>
<dbReference type="Pfam" id="PF25198">
    <property type="entry name" value="Spore_GerAC_N"/>
    <property type="match status" value="1"/>
</dbReference>
<comment type="subcellular location">
    <subcellularLocation>
        <location evidence="1">Membrane</location>
        <topology evidence="1">Lipid-anchor</topology>
    </subcellularLocation>
</comment>
<evidence type="ECO:0000259" key="10">
    <source>
        <dbReference type="Pfam" id="PF25198"/>
    </source>
</evidence>
<dbReference type="RefSeq" id="WP_382402636.1">
    <property type="nucleotide sequence ID" value="NZ_JBHTNH010000056.1"/>
</dbReference>
<evidence type="ECO:0000256" key="7">
    <source>
        <dbReference type="ARBA" id="ARBA00023288"/>
    </source>
</evidence>
<keyword evidence="7" id="KW-0449">Lipoprotein</keyword>
<evidence type="ECO:0000256" key="6">
    <source>
        <dbReference type="ARBA" id="ARBA00023139"/>
    </source>
</evidence>
<feature type="transmembrane region" description="Helical" evidence="8">
    <location>
        <begin position="6"/>
        <end position="23"/>
    </location>
</feature>
<feature type="domain" description="Spore germination GerAC-like C-terminal" evidence="9">
    <location>
        <begin position="200"/>
        <end position="354"/>
    </location>
</feature>
<keyword evidence="5 8" id="KW-0472">Membrane</keyword>
<evidence type="ECO:0000256" key="8">
    <source>
        <dbReference type="SAM" id="Phobius"/>
    </source>
</evidence>
<keyword evidence="12" id="KW-1185">Reference proteome</keyword>
<dbReference type="NCBIfam" id="TIGR02887">
    <property type="entry name" value="spore_ger_x_C"/>
    <property type="match status" value="1"/>
</dbReference>
<organism evidence="11 12">
    <name type="scientific">Lentibacillus salinarum</name>
    <dbReference type="NCBI Taxonomy" id="446820"/>
    <lineage>
        <taxon>Bacteria</taxon>
        <taxon>Bacillati</taxon>
        <taxon>Bacillota</taxon>
        <taxon>Bacilli</taxon>
        <taxon>Bacillales</taxon>
        <taxon>Bacillaceae</taxon>
        <taxon>Lentibacillus</taxon>
    </lineage>
</organism>
<evidence type="ECO:0000256" key="4">
    <source>
        <dbReference type="ARBA" id="ARBA00022729"/>
    </source>
</evidence>
<evidence type="ECO:0000256" key="5">
    <source>
        <dbReference type="ARBA" id="ARBA00023136"/>
    </source>
</evidence>
<dbReference type="PANTHER" id="PTHR35789">
    <property type="entry name" value="SPORE GERMINATION PROTEIN B3"/>
    <property type="match status" value="1"/>
</dbReference>
<protein>
    <submittedName>
        <fullName evidence="11">Ger(X)C family spore germination protein</fullName>
    </submittedName>
</protein>
<keyword evidence="6" id="KW-0564">Palmitate</keyword>
<evidence type="ECO:0000313" key="12">
    <source>
        <dbReference type="Proteomes" id="UP001597178"/>
    </source>
</evidence>
<dbReference type="Proteomes" id="UP001597178">
    <property type="component" value="Unassembled WGS sequence"/>
</dbReference>
<evidence type="ECO:0000313" key="11">
    <source>
        <dbReference type="EMBL" id="MFD1363386.1"/>
    </source>
</evidence>
<name>A0ABW3ZYE7_9BACI</name>
<feature type="domain" description="Spore germination protein N-terminal" evidence="10">
    <location>
        <begin position="25"/>
        <end position="190"/>
    </location>
</feature>
<proteinExistence type="inferred from homology"/>
<keyword evidence="4" id="KW-0732">Signal</keyword>
<dbReference type="InterPro" id="IPR008844">
    <property type="entry name" value="Spore_GerAC-like"/>
</dbReference>
<keyword evidence="8" id="KW-0812">Transmembrane</keyword>
<dbReference type="Gene3D" id="3.30.300.210">
    <property type="entry name" value="Nutrient germinant receptor protein C, domain 3"/>
    <property type="match status" value="1"/>
</dbReference>
<evidence type="ECO:0000259" key="9">
    <source>
        <dbReference type="Pfam" id="PF05504"/>
    </source>
</evidence>
<reference evidence="12" key="1">
    <citation type="journal article" date="2019" name="Int. J. Syst. Evol. Microbiol.">
        <title>The Global Catalogue of Microorganisms (GCM) 10K type strain sequencing project: providing services to taxonomists for standard genome sequencing and annotation.</title>
        <authorList>
            <consortium name="The Broad Institute Genomics Platform"/>
            <consortium name="The Broad Institute Genome Sequencing Center for Infectious Disease"/>
            <person name="Wu L."/>
            <person name="Ma J."/>
        </authorList>
    </citation>
    <scope>NUCLEOTIDE SEQUENCE [LARGE SCALE GENOMIC DNA]</scope>
    <source>
        <strain evidence="12">CCUG 54822</strain>
    </source>
</reference>
<dbReference type="InterPro" id="IPR046953">
    <property type="entry name" value="Spore_GerAC-like_C"/>
</dbReference>
<accession>A0ABW3ZYE7</accession>
<evidence type="ECO:0000256" key="2">
    <source>
        <dbReference type="ARBA" id="ARBA00007886"/>
    </source>
</evidence>
<dbReference type="EMBL" id="JBHTNH010000056">
    <property type="protein sequence ID" value="MFD1363386.1"/>
    <property type="molecule type" value="Genomic_DNA"/>
</dbReference>